<dbReference type="Gene3D" id="3.50.50.60">
    <property type="entry name" value="FAD/NAD(P)-binding domain"/>
    <property type="match status" value="1"/>
</dbReference>
<dbReference type="Gene3D" id="3.30.560.10">
    <property type="entry name" value="Glucose Oxidase, domain 3"/>
    <property type="match status" value="1"/>
</dbReference>
<dbReference type="VEuPathDB" id="FungiDB:LEMA_P122950.1"/>
<proteinExistence type="predicted"/>
<dbReference type="SUPFAM" id="SSF51905">
    <property type="entry name" value="FAD/NAD(P)-binding domain"/>
    <property type="match status" value="1"/>
</dbReference>
<dbReference type="InParanoid" id="E4ZSD6"/>
<dbReference type="EMBL" id="FP929121">
    <property type="protein sequence ID" value="CBX94316.1"/>
    <property type="molecule type" value="Genomic_DNA"/>
</dbReference>
<keyword evidence="2" id="KW-1185">Reference proteome</keyword>
<dbReference type="Proteomes" id="UP000002668">
    <property type="component" value="Genome"/>
</dbReference>
<protein>
    <submittedName>
        <fullName evidence="1">Uncharacterized protein</fullName>
    </submittedName>
</protein>
<dbReference type="AlphaFoldDB" id="E4ZSD6"/>
<evidence type="ECO:0000313" key="2">
    <source>
        <dbReference type="Proteomes" id="UP000002668"/>
    </source>
</evidence>
<dbReference type="OrthoDB" id="269227at2759"/>
<name>E4ZSD6_LEPMJ</name>
<dbReference type="InterPro" id="IPR036188">
    <property type="entry name" value="FAD/NAD-bd_sf"/>
</dbReference>
<reference evidence="2" key="1">
    <citation type="journal article" date="2011" name="Nat. Commun.">
        <title>Effector diversification within compartments of the Leptosphaeria maculans genome affected by Repeat-Induced Point mutations.</title>
        <authorList>
            <person name="Rouxel T."/>
            <person name="Grandaubert J."/>
            <person name="Hane J.K."/>
            <person name="Hoede C."/>
            <person name="van de Wouw A.P."/>
            <person name="Couloux A."/>
            <person name="Dominguez V."/>
            <person name="Anthouard V."/>
            <person name="Bally P."/>
            <person name="Bourras S."/>
            <person name="Cozijnsen A.J."/>
            <person name="Ciuffetti L.M."/>
            <person name="Degrave A."/>
            <person name="Dilmaghani A."/>
            <person name="Duret L."/>
            <person name="Fudal I."/>
            <person name="Goodwin S.B."/>
            <person name="Gout L."/>
            <person name="Glaser N."/>
            <person name="Linglin J."/>
            <person name="Kema G.H.J."/>
            <person name="Lapalu N."/>
            <person name="Lawrence C.B."/>
            <person name="May K."/>
            <person name="Meyer M."/>
            <person name="Ollivier B."/>
            <person name="Poulain J."/>
            <person name="Schoch C.L."/>
            <person name="Simon A."/>
            <person name="Spatafora J.W."/>
            <person name="Stachowiak A."/>
            <person name="Turgeon B.G."/>
            <person name="Tyler B.M."/>
            <person name="Vincent D."/>
            <person name="Weissenbach J."/>
            <person name="Amselem J."/>
            <person name="Quesneville H."/>
            <person name="Oliver R.P."/>
            <person name="Wincker P."/>
            <person name="Balesdent M.-H."/>
            <person name="Howlett B.J."/>
        </authorList>
    </citation>
    <scope>NUCLEOTIDE SEQUENCE [LARGE SCALE GENOMIC DNA]</scope>
    <source>
        <strain evidence="2">JN3 / isolate v23.1.3 / race Av1-4-5-6-7-8</strain>
    </source>
</reference>
<sequence>MRGSIPSAVPPVPFALTQSHDADCWQHNDEFDSIIVGGSTAGLVLATRLSEALPRHCIAVMESGSDGCNESKIYIPGLRGFAFGYTYDWSLPMVPQLHMWPGLYRSLLLRIYRHTSKLAFLT</sequence>
<evidence type="ECO:0000313" key="1">
    <source>
        <dbReference type="EMBL" id="CBX94316.1"/>
    </source>
</evidence>
<accession>E4ZSD6</accession>
<organism evidence="2">
    <name type="scientific">Leptosphaeria maculans (strain JN3 / isolate v23.1.3 / race Av1-4-5-6-7-8)</name>
    <name type="common">Blackleg fungus</name>
    <name type="synonym">Phoma lingam</name>
    <dbReference type="NCBI Taxonomy" id="985895"/>
    <lineage>
        <taxon>Eukaryota</taxon>
        <taxon>Fungi</taxon>
        <taxon>Dikarya</taxon>
        <taxon>Ascomycota</taxon>
        <taxon>Pezizomycotina</taxon>
        <taxon>Dothideomycetes</taxon>
        <taxon>Pleosporomycetidae</taxon>
        <taxon>Pleosporales</taxon>
        <taxon>Pleosporineae</taxon>
        <taxon>Leptosphaeriaceae</taxon>
        <taxon>Plenodomus</taxon>
        <taxon>Plenodomus lingam/Leptosphaeria maculans species complex</taxon>
    </lineage>
</organism>
<dbReference type="STRING" id="985895.E4ZSD6"/>
<dbReference type="HOGENOM" id="CLU_2027151_0_0_1"/>
<gene>
    <name evidence="1" type="ORF">LEMA_P122950.1</name>
</gene>